<protein>
    <submittedName>
        <fullName evidence="1">Uncharacterized protein</fullName>
    </submittedName>
</protein>
<dbReference type="Proteomes" id="UP001055811">
    <property type="component" value="Linkage Group LG06"/>
</dbReference>
<reference evidence="2" key="1">
    <citation type="journal article" date="2022" name="Mol. Ecol. Resour.">
        <title>The genomes of chicory, endive, great burdock and yacon provide insights into Asteraceae palaeo-polyploidization history and plant inulin production.</title>
        <authorList>
            <person name="Fan W."/>
            <person name="Wang S."/>
            <person name="Wang H."/>
            <person name="Wang A."/>
            <person name="Jiang F."/>
            <person name="Liu H."/>
            <person name="Zhao H."/>
            <person name="Xu D."/>
            <person name="Zhang Y."/>
        </authorList>
    </citation>
    <scope>NUCLEOTIDE SEQUENCE [LARGE SCALE GENOMIC DNA]</scope>
    <source>
        <strain evidence="2">cv. Punajuju</strain>
    </source>
</reference>
<proteinExistence type="predicted"/>
<gene>
    <name evidence="1" type="ORF">L2E82_33572</name>
</gene>
<evidence type="ECO:0000313" key="2">
    <source>
        <dbReference type="Proteomes" id="UP001055811"/>
    </source>
</evidence>
<sequence length="90" mass="10449">MTLSTPSHSCFTWKSKNMLLNILLQINVQLAQPMWLLGTFWRERKVSLETLPDSNCFYSSEFGIFLHVRLGLILFLSSITRLFTLGIRNI</sequence>
<evidence type="ECO:0000313" key="1">
    <source>
        <dbReference type="EMBL" id="KAI3722533.1"/>
    </source>
</evidence>
<comment type="caution">
    <text evidence="1">The sequence shown here is derived from an EMBL/GenBank/DDBJ whole genome shotgun (WGS) entry which is preliminary data.</text>
</comment>
<organism evidence="1 2">
    <name type="scientific">Cichorium intybus</name>
    <name type="common">Chicory</name>
    <dbReference type="NCBI Taxonomy" id="13427"/>
    <lineage>
        <taxon>Eukaryota</taxon>
        <taxon>Viridiplantae</taxon>
        <taxon>Streptophyta</taxon>
        <taxon>Embryophyta</taxon>
        <taxon>Tracheophyta</taxon>
        <taxon>Spermatophyta</taxon>
        <taxon>Magnoliopsida</taxon>
        <taxon>eudicotyledons</taxon>
        <taxon>Gunneridae</taxon>
        <taxon>Pentapetalae</taxon>
        <taxon>asterids</taxon>
        <taxon>campanulids</taxon>
        <taxon>Asterales</taxon>
        <taxon>Asteraceae</taxon>
        <taxon>Cichorioideae</taxon>
        <taxon>Cichorieae</taxon>
        <taxon>Cichoriinae</taxon>
        <taxon>Cichorium</taxon>
    </lineage>
</organism>
<reference evidence="1 2" key="2">
    <citation type="journal article" date="2022" name="Mol. Ecol. Resour.">
        <title>The genomes of chicory, endive, great burdock and yacon provide insights into Asteraceae paleo-polyploidization history and plant inulin production.</title>
        <authorList>
            <person name="Fan W."/>
            <person name="Wang S."/>
            <person name="Wang H."/>
            <person name="Wang A."/>
            <person name="Jiang F."/>
            <person name="Liu H."/>
            <person name="Zhao H."/>
            <person name="Xu D."/>
            <person name="Zhang Y."/>
        </authorList>
    </citation>
    <scope>NUCLEOTIDE SEQUENCE [LARGE SCALE GENOMIC DNA]</scope>
    <source>
        <strain evidence="2">cv. Punajuju</strain>
        <tissue evidence="1">Leaves</tissue>
    </source>
</reference>
<keyword evidence="2" id="KW-1185">Reference proteome</keyword>
<name>A0ACB9BKH6_CICIN</name>
<dbReference type="EMBL" id="CM042014">
    <property type="protein sequence ID" value="KAI3722533.1"/>
    <property type="molecule type" value="Genomic_DNA"/>
</dbReference>
<accession>A0ACB9BKH6</accession>